<reference evidence="3" key="1">
    <citation type="submission" date="2015-07" db="EMBL/GenBank/DDBJ databases">
        <title>Draft genome sequence of Acetobacterium bakii DSM 8293, a potential psychrophilic chemical producer through syngas fermentation.</title>
        <authorList>
            <person name="Song Y."/>
            <person name="Hwang S."/>
            <person name="Cho B.-K."/>
        </authorList>
    </citation>
    <scope>NUCLEOTIDE SEQUENCE [LARGE SCALE GENOMIC DNA]</scope>
    <source>
        <strain evidence="3">DSM 8239</strain>
    </source>
</reference>
<keyword evidence="3" id="KW-1185">Reference proteome</keyword>
<feature type="domain" description="MobA/VirD2-like nuclease" evidence="1">
    <location>
        <begin position="26"/>
        <end position="151"/>
    </location>
</feature>
<dbReference type="OrthoDB" id="9762440at2"/>
<organism evidence="2 3">
    <name type="scientific">Acetobacterium bakii</name>
    <dbReference type="NCBI Taxonomy" id="52689"/>
    <lineage>
        <taxon>Bacteria</taxon>
        <taxon>Bacillati</taxon>
        <taxon>Bacillota</taxon>
        <taxon>Clostridia</taxon>
        <taxon>Eubacteriales</taxon>
        <taxon>Eubacteriaceae</taxon>
        <taxon>Acetobacterium</taxon>
    </lineage>
</organism>
<sequence>MAVFKIIKFKNSQTRSGMKNCIDYVKKMEDENHLVSTINCSSDSAYEEFLLTKNMYHKENGRLYIHAEQSFPPGISCDPQLLHDIGRRLIEETDIFKGFQVVIGTHTDCDHVHNHFCINSVNAETGAKWHISKADLEDIKIKSLELCREENIAIWWDKKNSAGKEVLHEQSDDKLHTVKQGEYEKQKQGQSWKFELFLAVKECTKHSFSQEEFISNMGKLGYETQWDQHKHITFTTPEGKKCRNNKLYPPERFTKENLLKQFENNCERRSERTRRIHQKEMDDFVKNASTVLTALKTGKSNGSNYYPLTHMKKKLEGEALREKMKQKENSSYDWEQEM</sequence>
<evidence type="ECO:0000313" key="2">
    <source>
        <dbReference type="EMBL" id="KNZ42399.1"/>
    </source>
</evidence>
<dbReference type="STRING" id="52689.AKG39_06395"/>
<name>A0A0L6U1M0_9FIRM</name>
<protein>
    <recommendedName>
        <fullName evidence="1">MobA/VirD2-like nuclease domain-containing protein</fullName>
    </recommendedName>
</protein>
<proteinExistence type="predicted"/>
<evidence type="ECO:0000259" key="1">
    <source>
        <dbReference type="Pfam" id="PF03432"/>
    </source>
</evidence>
<evidence type="ECO:0000313" key="3">
    <source>
        <dbReference type="Proteomes" id="UP000036873"/>
    </source>
</evidence>
<comment type="caution">
    <text evidence="2">The sequence shown here is derived from an EMBL/GenBank/DDBJ whole genome shotgun (WGS) entry which is preliminary data.</text>
</comment>
<dbReference type="AlphaFoldDB" id="A0A0L6U1M0"/>
<dbReference type="Proteomes" id="UP000036873">
    <property type="component" value="Unassembled WGS sequence"/>
</dbReference>
<accession>A0A0L6U1M0</accession>
<dbReference type="EMBL" id="LGYO01000013">
    <property type="protein sequence ID" value="KNZ42399.1"/>
    <property type="molecule type" value="Genomic_DNA"/>
</dbReference>
<dbReference type="InterPro" id="IPR005094">
    <property type="entry name" value="Endonuclease_MobA/VirD2"/>
</dbReference>
<gene>
    <name evidence="2" type="ORF">AKG39_06395</name>
</gene>
<dbReference type="Pfam" id="PF03432">
    <property type="entry name" value="Relaxase"/>
    <property type="match status" value="1"/>
</dbReference>
<dbReference type="RefSeq" id="WP_050739550.1">
    <property type="nucleotide sequence ID" value="NZ_LGYO01000013.1"/>
</dbReference>